<feature type="compositionally biased region" description="Polar residues" evidence="7">
    <location>
        <begin position="157"/>
        <end position="170"/>
    </location>
</feature>
<feature type="region of interest" description="Disordered" evidence="7">
    <location>
        <begin position="149"/>
        <end position="188"/>
    </location>
</feature>
<dbReference type="InterPro" id="IPR051311">
    <property type="entry name" value="DedA_domain"/>
</dbReference>
<dbReference type="Pfam" id="PF09335">
    <property type="entry name" value="VTT_dom"/>
    <property type="match status" value="1"/>
</dbReference>
<evidence type="ECO:0000256" key="2">
    <source>
        <dbReference type="ARBA" id="ARBA00010792"/>
    </source>
</evidence>
<evidence type="ECO:0000256" key="3">
    <source>
        <dbReference type="ARBA" id="ARBA00022475"/>
    </source>
</evidence>
<feature type="transmembrane region" description="Helical" evidence="8">
    <location>
        <begin position="78"/>
        <end position="98"/>
    </location>
</feature>
<keyword evidence="3" id="KW-1003">Cell membrane</keyword>
<dbReference type="PANTHER" id="PTHR42709">
    <property type="entry name" value="ALKALINE PHOSPHATASE LIKE PROTEIN"/>
    <property type="match status" value="1"/>
</dbReference>
<organism evidence="10 11">
    <name type="scientific">Streptomyces milbemycinicus</name>
    <dbReference type="NCBI Taxonomy" id="476552"/>
    <lineage>
        <taxon>Bacteria</taxon>
        <taxon>Bacillati</taxon>
        <taxon>Actinomycetota</taxon>
        <taxon>Actinomycetes</taxon>
        <taxon>Kitasatosporales</taxon>
        <taxon>Streptomycetaceae</taxon>
        <taxon>Streptomyces</taxon>
    </lineage>
</organism>
<sequence length="188" mass="19629">MVAGDCLAHRTGRVLGHRLRTGRLGHRLPAAAWRRAEALMARHDGHAVFLARFLPVLRTLTPHLAGAARLPYRRIAPYSAVAAPLWATAEAGTGYAAAASAQRAVALGAPALAVAVAVVAGAALIWTKIRANAPRQIVVIPTTARTTNRTADLPSDSYATARSSESSNHECASPTVTSSPVMSPTSSQ</sequence>
<gene>
    <name evidence="10" type="ORF">ACI2L5_07455</name>
</gene>
<feature type="domain" description="VTT" evidence="9">
    <location>
        <begin position="2"/>
        <end position="95"/>
    </location>
</feature>
<keyword evidence="6 8" id="KW-0472">Membrane</keyword>
<name>A0ABW8LG65_9ACTN</name>
<dbReference type="EMBL" id="JBJDQH010000002">
    <property type="protein sequence ID" value="MFK4264764.1"/>
    <property type="molecule type" value="Genomic_DNA"/>
</dbReference>
<comment type="similarity">
    <text evidence="2">Belongs to the DedA family.</text>
</comment>
<evidence type="ECO:0000256" key="8">
    <source>
        <dbReference type="SAM" id="Phobius"/>
    </source>
</evidence>
<dbReference type="RefSeq" id="WP_358639841.1">
    <property type="nucleotide sequence ID" value="NZ_JBFAEV010000015.1"/>
</dbReference>
<evidence type="ECO:0000256" key="1">
    <source>
        <dbReference type="ARBA" id="ARBA00004651"/>
    </source>
</evidence>
<dbReference type="Proteomes" id="UP001620295">
    <property type="component" value="Unassembled WGS sequence"/>
</dbReference>
<accession>A0ABW8LG65</accession>
<keyword evidence="4 8" id="KW-0812">Transmembrane</keyword>
<dbReference type="InterPro" id="IPR032816">
    <property type="entry name" value="VTT_dom"/>
</dbReference>
<evidence type="ECO:0000259" key="9">
    <source>
        <dbReference type="Pfam" id="PF09335"/>
    </source>
</evidence>
<feature type="transmembrane region" description="Helical" evidence="8">
    <location>
        <begin position="104"/>
        <end position="126"/>
    </location>
</feature>
<feature type="compositionally biased region" description="Low complexity" evidence="7">
    <location>
        <begin position="173"/>
        <end position="188"/>
    </location>
</feature>
<dbReference type="PANTHER" id="PTHR42709:SF6">
    <property type="entry name" value="UNDECAPRENYL PHOSPHATE TRANSPORTER A"/>
    <property type="match status" value="1"/>
</dbReference>
<evidence type="ECO:0000256" key="4">
    <source>
        <dbReference type="ARBA" id="ARBA00022692"/>
    </source>
</evidence>
<evidence type="ECO:0000256" key="5">
    <source>
        <dbReference type="ARBA" id="ARBA00022989"/>
    </source>
</evidence>
<protein>
    <submittedName>
        <fullName evidence="10">DedA family protein</fullName>
    </submittedName>
</protein>
<keyword evidence="5 8" id="KW-1133">Transmembrane helix</keyword>
<evidence type="ECO:0000256" key="7">
    <source>
        <dbReference type="SAM" id="MobiDB-lite"/>
    </source>
</evidence>
<evidence type="ECO:0000256" key="6">
    <source>
        <dbReference type="ARBA" id="ARBA00023136"/>
    </source>
</evidence>
<reference evidence="10 11" key="1">
    <citation type="submission" date="2024-11" db="EMBL/GenBank/DDBJ databases">
        <title>The Natural Products Discovery Center: Release of the First 8490 Sequenced Strains for Exploring Actinobacteria Biosynthetic Diversity.</title>
        <authorList>
            <person name="Kalkreuter E."/>
            <person name="Kautsar S.A."/>
            <person name="Yang D."/>
            <person name="Bader C.D."/>
            <person name="Teijaro C.N."/>
            <person name="Fluegel L."/>
            <person name="Davis C.M."/>
            <person name="Simpson J.R."/>
            <person name="Lauterbach L."/>
            <person name="Steele A.D."/>
            <person name="Gui C."/>
            <person name="Meng S."/>
            <person name="Li G."/>
            <person name="Viehrig K."/>
            <person name="Ye F."/>
            <person name="Su P."/>
            <person name="Kiefer A.F."/>
            <person name="Nichols A."/>
            <person name="Cepeda A.J."/>
            <person name="Yan W."/>
            <person name="Fan B."/>
            <person name="Jiang Y."/>
            <person name="Adhikari A."/>
            <person name="Zheng C.-J."/>
            <person name="Schuster L."/>
            <person name="Cowan T.M."/>
            <person name="Smanski M.J."/>
            <person name="Chevrette M.G."/>
            <person name="De Carvalho L.P.S."/>
            <person name="Shen B."/>
        </authorList>
    </citation>
    <scope>NUCLEOTIDE SEQUENCE [LARGE SCALE GENOMIC DNA]</scope>
    <source>
        <strain evidence="10 11">NPDC020863</strain>
    </source>
</reference>
<evidence type="ECO:0000313" key="11">
    <source>
        <dbReference type="Proteomes" id="UP001620295"/>
    </source>
</evidence>
<evidence type="ECO:0000313" key="10">
    <source>
        <dbReference type="EMBL" id="MFK4264764.1"/>
    </source>
</evidence>
<keyword evidence="11" id="KW-1185">Reference proteome</keyword>
<proteinExistence type="inferred from homology"/>
<comment type="subcellular location">
    <subcellularLocation>
        <location evidence="1">Cell membrane</location>
        <topology evidence="1">Multi-pass membrane protein</topology>
    </subcellularLocation>
</comment>
<comment type="caution">
    <text evidence="10">The sequence shown here is derived from an EMBL/GenBank/DDBJ whole genome shotgun (WGS) entry which is preliminary data.</text>
</comment>